<evidence type="ECO:0000256" key="3">
    <source>
        <dbReference type="ARBA" id="ARBA00004947"/>
    </source>
</evidence>
<evidence type="ECO:0000256" key="2">
    <source>
        <dbReference type="ARBA" id="ARBA00001911"/>
    </source>
</evidence>
<name>E6V7W9_VARPE</name>
<keyword evidence="8" id="KW-0119">Carbohydrate metabolism</keyword>
<keyword evidence="9" id="KW-0413">Isomerase</keyword>
<dbReference type="OrthoDB" id="9803010at2"/>
<evidence type="ECO:0000256" key="10">
    <source>
        <dbReference type="ARBA" id="ARBA00031367"/>
    </source>
</evidence>
<evidence type="ECO:0000256" key="4">
    <source>
        <dbReference type="ARBA" id="ARBA00007637"/>
    </source>
</evidence>
<evidence type="ECO:0000259" key="12">
    <source>
        <dbReference type="Pfam" id="PF01370"/>
    </source>
</evidence>
<dbReference type="eggNOG" id="COG1087">
    <property type="taxonomic scope" value="Bacteria"/>
</dbReference>
<evidence type="ECO:0000256" key="5">
    <source>
        <dbReference type="ARBA" id="ARBA00013189"/>
    </source>
</evidence>
<dbReference type="SUPFAM" id="SSF51735">
    <property type="entry name" value="NAD(P)-binding Rossmann-fold domains"/>
    <property type="match status" value="1"/>
</dbReference>
<comment type="pathway">
    <text evidence="3">Carbohydrate metabolism; galactose metabolism.</text>
</comment>
<organism evidence="13 14">
    <name type="scientific">Variovorax paradoxus (strain EPS)</name>
    <dbReference type="NCBI Taxonomy" id="595537"/>
    <lineage>
        <taxon>Bacteria</taxon>
        <taxon>Pseudomonadati</taxon>
        <taxon>Pseudomonadota</taxon>
        <taxon>Betaproteobacteria</taxon>
        <taxon>Burkholderiales</taxon>
        <taxon>Comamonadaceae</taxon>
        <taxon>Variovorax</taxon>
    </lineage>
</organism>
<gene>
    <name evidence="13" type="ordered locus">Varpa_3043</name>
</gene>
<reference evidence="13 14" key="2">
    <citation type="journal article" date="2013" name="Genome Announc.">
        <title>Genome of the Root-Associated Plant Growth-Promoting Bacterium Variovorax paradoxus Strain EPS.</title>
        <authorList>
            <person name="Han J.I."/>
            <person name="Spain J.C."/>
            <person name="Leadbetter J.R."/>
            <person name="Ovchinnikova G."/>
            <person name="Goodwin L.A."/>
            <person name="Han C.S."/>
            <person name="Woyke T."/>
            <person name="Davenport K.W."/>
            <person name="Orwin P.M."/>
        </authorList>
    </citation>
    <scope>NUCLEOTIDE SEQUENCE [LARGE SCALE GENOMIC DNA]</scope>
    <source>
        <strain evidence="13 14">EPS</strain>
    </source>
</reference>
<dbReference type="GO" id="GO:0005829">
    <property type="term" value="C:cytosol"/>
    <property type="evidence" value="ECO:0007669"/>
    <property type="project" value="TreeGrafter"/>
</dbReference>
<dbReference type="Gene3D" id="3.90.25.10">
    <property type="entry name" value="UDP-galactose 4-epimerase, domain 1"/>
    <property type="match status" value="1"/>
</dbReference>
<protein>
    <recommendedName>
        <fullName evidence="6">UDP-glucose 4-epimerase</fullName>
        <ecNumber evidence="5">5.1.3.2</ecNumber>
    </recommendedName>
    <alternativeName>
        <fullName evidence="11">Galactowaldenase</fullName>
    </alternativeName>
    <alternativeName>
        <fullName evidence="10">UDP-galactose 4-epimerase</fullName>
    </alternativeName>
</protein>
<dbReference type="InterPro" id="IPR020904">
    <property type="entry name" value="Sc_DH/Rdtase_CS"/>
</dbReference>
<dbReference type="Pfam" id="PF01370">
    <property type="entry name" value="Epimerase"/>
    <property type="match status" value="1"/>
</dbReference>
<evidence type="ECO:0000256" key="11">
    <source>
        <dbReference type="ARBA" id="ARBA00033067"/>
    </source>
</evidence>
<dbReference type="PROSITE" id="PS00061">
    <property type="entry name" value="ADH_SHORT"/>
    <property type="match status" value="1"/>
</dbReference>
<proteinExistence type="inferred from homology"/>
<dbReference type="CDD" id="cd05247">
    <property type="entry name" value="UDP_G4E_1_SDR_e"/>
    <property type="match status" value="1"/>
</dbReference>
<dbReference type="PANTHER" id="PTHR43725">
    <property type="entry name" value="UDP-GLUCOSE 4-EPIMERASE"/>
    <property type="match status" value="1"/>
</dbReference>
<comment type="catalytic activity">
    <reaction evidence="1">
        <text>UDP-alpha-D-glucose = UDP-alpha-D-galactose</text>
        <dbReference type="Rhea" id="RHEA:22168"/>
        <dbReference type="ChEBI" id="CHEBI:58885"/>
        <dbReference type="ChEBI" id="CHEBI:66914"/>
        <dbReference type="EC" id="5.1.3.2"/>
    </reaction>
</comment>
<evidence type="ECO:0000256" key="6">
    <source>
        <dbReference type="ARBA" id="ARBA00018569"/>
    </source>
</evidence>
<dbReference type="InterPro" id="IPR001509">
    <property type="entry name" value="Epimerase_deHydtase"/>
</dbReference>
<dbReference type="Gene3D" id="3.40.50.720">
    <property type="entry name" value="NAD(P)-binding Rossmann-like Domain"/>
    <property type="match status" value="1"/>
</dbReference>
<evidence type="ECO:0000256" key="1">
    <source>
        <dbReference type="ARBA" id="ARBA00000083"/>
    </source>
</evidence>
<evidence type="ECO:0000313" key="13">
    <source>
        <dbReference type="EMBL" id="ADU37230.1"/>
    </source>
</evidence>
<dbReference type="GO" id="GO:0006012">
    <property type="term" value="P:galactose metabolic process"/>
    <property type="evidence" value="ECO:0007669"/>
    <property type="project" value="UniProtKB-UniPathway"/>
</dbReference>
<comment type="similarity">
    <text evidence="4">Belongs to the NAD(P)-dependent epimerase/dehydratase family.</text>
</comment>
<evidence type="ECO:0000256" key="8">
    <source>
        <dbReference type="ARBA" id="ARBA00023144"/>
    </source>
</evidence>
<dbReference type="KEGG" id="vpe:Varpa_3043"/>
<dbReference type="NCBIfam" id="NF007956">
    <property type="entry name" value="PRK10675.1"/>
    <property type="match status" value="1"/>
</dbReference>
<evidence type="ECO:0000256" key="7">
    <source>
        <dbReference type="ARBA" id="ARBA00023027"/>
    </source>
</evidence>
<dbReference type="Proteomes" id="UP000008917">
    <property type="component" value="Chromosome"/>
</dbReference>
<evidence type="ECO:0000313" key="14">
    <source>
        <dbReference type="Proteomes" id="UP000008917"/>
    </source>
</evidence>
<reference evidence="14" key="1">
    <citation type="submission" date="2010-12" db="EMBL/GenBank/DDBJ databases">
        <title>Complete sequence of Variovorax paradoxus EPS.</title>
        <authorList>
            <consortium name="US DOE Joint Genome Institute"/>
            <person name="Lucas S."/>
            <person name="Copeland A."/>
            <person name="Lapidus A."/>
            <person name="Cheng J.-F."/>
            <person name="Goodwin L."/>
            <person name="Pitluck S."/>
            <person name="Teshima H."/>
            <person name="Detter J.C."/>
            <person name="Han C."/>
            <person name="Tapia R."/>
            <person name="Land M."/>
            <person name="Hauser L."/>
            <person name="Kyrpides N."/>
            <person name="Ivanova N."/>
            <person name="Ovchinnikova G."/>
            <person name="Orwin P."/>
            <person name="Han J.-I.G."/>
            <person name="Woyke T."/>
        </authorList>
    </citation>
    <scope>NUCLEOTIDE SEQUENCE [LARGE SCALE GENOMIC DNA]</scope>
    <source>
        <strain evidence="14">EPS</strain>
    </source>
</reference>
<dbReference type="HOGENOM" id="CLU_007383_1_10_4"/>
<dbReference type="RefSeq" id="WP_013541458.1">
    <property type="nucleotide sequence ID" value="NC_014931.1"/>
</dbReference>
<dbReference type="UniPathway" id="UPA00214"/>
<dbReference type="InterPro" id="IPR036291">
    <property type="entry name" value="NAD(P)-bd_dom_sf"/>
</dbReference>
<keyword evidence="8" id="KW-0299">Galactose metabolism</keyword>
<dbReference type="AlphaFoldDB" id="E6V7W9"/>
<dbReference type="EC" id="5.1.3.2" evidence="5"/>
<sequence>MTLNILVTGGAGFIGSHTCVALVEAGFTPLVVDNLCNADADALVRAAEVTRSRQPLVFWRGDVRDGALLDRIFATYPVHAVVHFAGLKSVGESVAQPIGYYDCNVQGSLSLVSAMQRAGVHRLIFSSSATVYGQPERSPVCETAALQPCSPYGQSKLFVERLLTDLAHADARWRIASLRYFNPAGAHPSGLLGERTSGTPNNLVPVLCKVASSASEKLTVHGGDYPTPDGTCVRDYVHVMDVAEGHIAALRHLEAGAGASTFNLGVGRGTSVLELVRAFASACGMEVRHAIGPRRAGDAAAYWADVERMRTATGWIARRTIADICGDAWRWQQSQQPALAAAA</sequence>
<dbReference type="PANTHER" id="PTHR43725:SF47">
    <property type="entry name" value="UDP-GLUCOSE 4-EPIMERASE"/>
    <property type="match status" value="1"/>
</dbReference>
<dbReference type="STRING" id="595537.Varpa_3043"/>
<accession>E6V7W9</accession>
<dbReference type="InterPro" id="IPR005886">
    <property type="entry name" value="UDP_G4E"/>
</dbReference>
<dbReference type="EMBL" id="CP002417">
    <property type="protein sequence ID" value="ADU37230.1"/>
    <property type="molecule type" value="Genomic_DNA"/>
</dbReference>
<dbReference type="NCBIfam" id="TIGR01179">
    <property type="entry name" value="galE"/>
    <property type="match status" value="1"/>
</dbReference>
<comment type="cofactor">
    <cofactor evidence="2">
        <name>NAD(+)</name>
        <dbReference type="ChEBI" id="CHEBI:57540"/>
    </cofactor>
</comment>
<feature type="domain" description="NAD-dependent epimerase/dehydratase" evidence="12">
    <location>
        <begin position="5"/>
        <end position="265"/>
    </location>
</feature>
<dbReference type="GO" id="GO:0003978">
    <property type="term" value="F:UDP-glucose 4-epimerase activity"/>
    <property type="evidence" value="ECO:0007669"/>
    <property type="project" value="UniProtKB-EC"/>
</dbReference>
<keyword evidence="7" id="KW-0520">NAD</keyword>
<evidence type="ECO:0000256" key="9">
    <source>
        <dbReference type="ARBA" id="ARBA00023235"/>
    </source>
</evidence>